<evidence type="ECO:0000313" key="2">
    <source>
        <dbReference type="Proteomes" id="UP000230282"/>
    </source>
</evidence>
<dbReference type="NCBIfam" id="TIGR03764">
    <property type="entry name" value="ICE_PFGI_1_parB"/>
    <property type="match status" value="1"/>
</dbReference>
<gene>
    <name evidence="1" type="ORF">CVP04_11805</name>
</gene>
<dbReference type="InterPro" id="IPR050336">
    <property type="entry name" value="Chromosome_partition/occlusion"/>
</dbReference>
<dbReference type="EMBL" id="PHGZ01000037">
    <property type="protein sequence ID" value="PJG81924.1"/>
    <property type="molecule type" value="Genomic_DNA"/>
</dbReference>
<dbReference type="PANTHER" id="PTHR33375">
    <property type="entry name" value="CHROMOSOME-PARTITIONING PROTEIN PARB-RELATED"/>
    <property type="match status" value="1"/>
</dbReference>
<dbReference type="PANTHER" id="PTHR33375:SF1">
    <property type="entry name" value="CHROMOSOME-PARTITIONING PROTEIN PARB-RELATED"/>
    <property type="match status" value="1"/>
</dbReference>
<comment type="caution">
    <text evidence="1">The sequence shown here is derived from an EMBL/GenBank/DDBJ whole genome shotgun (WGS) entry which is preliminary data.</text>
</comment>
<organism evidence="1 2">
    <name type="scientific">Caviibacterium pharyngocola</name>
    <dbReference type="NCBI Taxonomy" id="28159"/>
    <lineage>
        <taxon>Bacteria</taxon>
        <taxon>Pseudomonadati</taxon>
        <taxon>Pseudomonadota</taxon>
        <taxon>Gammaproteobacteria</taxon>
        <taxon>Pasteurellales</taxon>
        <taxon>Pasteurellaceae</taxon>
        <taxon>Caviibacterium</taxon>
    </lineage>
</organism>
<dbReference type="OrthoDB" id="7656008at2"/>
<accession>A0A2M8RSR0</accession>
<dbReference type="GO" id="GO:0045881">
    <property type="term" value="P:positive regulation of sporulation resulting in formation of a cellular spore"/>
    <property type="evidence" value="ECO:0007669"/>
    <property type="project" value="TreeGrafter"/>
</dbReference>
<dbReference type="InterPro" id="IPR022304">
    <property type="entry name" value="ICE_PFGI_1_ParB"/>
</dbReference>
<keyword evidence="2" id="KW-1185">Reference proteome</keyword>
<dbReference type="Gene3D" id="3.90.1530.10">
    <property type="entry name" value="Conserved hypothetical protein from pyrococcus furiosus pfu- 392566-001, ParB domain"/>
    <property type="match status" value="1"/>
</dbReference>
<dbReference type="SUPFAM" id="SSF110849">
    <property type="entry name" value="ParB/Sulfiredoxin"/>
    <property type="match status" value="1"/>
</dbReference>
<dbReference type="Proteomes" id="UP000230282">
    <property type="component" value="Unassembled WGS sequence"/>
</dbReference>
<dbReference type="RefSeq" id="WP_100297707.1">
    <property type="nucleotide sequence ID" value="NZ_PHGZ01000037.1"/>
</dbReference>
<dbReference type="GO" id="GO:0007059">
    <property type="term" value="P:chromosome segregation"/>
    <property type="evidence" value="ECO:0007669"/>
    <property type="project" value="TreeGrafter"/>
</dbReference>
<sequence length="580" mass="65736">MTDNKKLIRNKKDEARMNAIARGLNVAPMSAQAAPQPETLLNYPSNEQYITVTLDKLRPYEHNPRKTRNPNFEAIKESIRRRGLDHKPNITRRPGEDFYIIADGGNTRIQALKELFTETQDTRFWSISCHYKPWKGEYADSVEAELDLLIGHLIENDTRADLSFIEKALGILQAKEYYEKKLTKELSARDLSTQLEIDGYIISHALILKMERCVKYLYPFIPNVLFSGLGHTQIDKLLSIRNNADQVWHKYQLDNDNKFIQLWGDSLALCNDDQPFHIKTFQDHLITAILDELGEDATSYEALHLDIDLDEQKFRKLAAKQQELDQKIAVSQSQSTEIAENQPAPKTVQAVEKTAKSTKTVADINPNPTSSVILTPAEEVDDFVAAFDTDDTSNIQYSQQSANDNITETQSTESLTSDFNTALSEHFINDFGLVPGMSVQAQREQKAQENGLSFALTGRQPVADIWQIFPARKHKAEAYSLALDIAESVQLDEWIEHVVKNPVDYSFRMKTVPITLNASQQAIYDLLAMLETDELSQNKICQLNTALLLGNSGSSPIIDDITLVKIFRLIRLVRHIRASN</sequence>
<dbReference type="GO" id="GO:0005694">
    <property type="term" value="C:chromosome"/>
    <property type="evidence" value="ECO:0007669"/>
    <property type="project" value="TreeGrafter"/>
</dbReference>
<dbReference type="InterPro" id="IPR036086">
    <property type="entry name" value="ParB/Sulfiredoxin_sf"/>
</dbReference>
<protein>
    <submittedName>
        <fullName evidence="1">Chromosome partitioning protein ParB</fullName>
    </submittedName>
</protein>
<name>A0A2M8RSR0_9PAST</name>
<proteinExistence type="predicted"/>
<dbReference type="AlphaFoldDB" id="A0A2M8RSR0"/>
<evidence type="ECO:0000313" key="1">
    <source>
        <dbReference type="EMBL" id="PJG81924.1"/>
    </source>
</evidence>
<reference evidence="1 2" key="1">
    <citation type="submission" date="2017-11" db="EMBL/GenBank/DDBJ databases">
        <title>Reclassification of Bisgaard taxon 5 as Caviibacterium pharyngocola gen. nov., sp. nov.</title>
        <authorList>
            <person name="Christensen H."/>
        </authorList>
    </citation>
    <scope>NUCLEOTIDE SEQUENCE [LARGE SCALE GENOMIC DNA]</scope>
    <source>
        <strain evidence="1 2">7_3</strain>
    </source>
</reference>